<name>A0ABY7RKX5_9NEIS</name>
<keyword evidence="2" id="KW-0732">Signal</keyword>
<dbReference type="RefSeq" id="WP_237091867.1">
    <property type="nucleotide sequence ID" value="NZ_CP116766.1"/>
</dbReference>
<dbReference type="Proteomes" id="UP001221268">
    <property type="component" value="Chromosome"/>
</dbReference>
<reference evidence="3 4" key="1">
    <citation type="submission" date="2023-01" db="EMBL/GenBank/DDBJ databases">
        <authorList>
            <person name="Yang C."/>
        </authorList>
    </citation>
    <scope>NUCLEOTIDE SEQUENCE [LARGE SCALE GENOMIC DNA]</scope>
    <source>
        <strain evidence="3 4">ZJ106</strain>
    </source>
</reference>
<feature type="compositionally biased region" description="Basic residues" evidence="1">
    <location>
        <begin position="101"/>
        <end position="117"/>
    </location>
</feature>
<feature type="compositionally biased region" description="Basic and acidic residues" evidence="1">
    <location>
        <begin position="67"/>
        <end position="79"/>
    </location>
</feature>
<evidence type="ECO:0000256" key="2">
    <source>
        <dbReference type="SAM" id="SignalP"/>
    </source>
</evidence>
<organism evidence="3 4">
    <name type="scientific">Neisseria lisongii</name>
    <dbReference type="NCBI Taxonomy" id="2912188"/>
    <lineage>
        <taxon>Bacteria</taxon>
        <taxon>Pseudomonadati</taxon>
        <taxon>Pseudomonadota</taxon>
        <taxon>Betaproteobacteria</taxon>
        <taxon>Neisseriales</taxon>
        <taxon>Neisseriaceae</taxon>
        <taxon>Neisseria</taxon>
    </lineage>
</organism>
<feature type="chain" id="PRO_5047470169" description="DUF4124 domain-containing protein" evidence="2">
    <location>
        <begin position="25"/>
        <end position="117"/>
    </location>
</feature>
<gene>
    <name evidence="3" type="ORF">PJU73_01650</name>
</gene>
<feature type="signal peptide" evidence="2">
    <location>
        <begin position="1"/>
        <end position="24"/>
    </location>
</feature>
<feature type="region of interest" description="Disordered" evidence="1">
    <location>
        <begin position="57"/>
        <end position="117"/>
    </location>
</feature>
<proteinExistence type="predicted"/>
<evidence type="ECO:0000313" key="4">
    <source>
        <dbReference type="Proteomes" id="UP001221268"/>
    </source>
</evidence>
<evidence type="ECO:0000256" key="1">
    <source>
        <dbReference type="SAM" id="MobiDB-lite"/>
    </source>
</evidence>
<evidence type="ECO:0008006" key="5">
    <source>
        <dbReference type="Google" id="ProtNLM"/>
    </source>
</evidence>
<protein>
    <recommendedName>
        <fullName evidence="5">DUF4124 domain-containing protein</fullName>
    </recommendedName>
</protein>
<sequence>MSRPLYARCFFSAALFCAAACAQAADVYRCPQRSVPLYTTEPAAPCLNRAELPAISSYSSGGYKLDTPSKTKAEKNETKKVKRPKTILPADGQTDEAATRPAKRQKNRRRPNPRSAK</sequence>
<evidence type="ECO:0000313" key="3">
    <source>
        <dbReference type="EMBL" id="WCL71853.1"/>
    </source>
</evidence>
<accession>A0ABY7RKX5</accession>
<keyword evidence="4" id="KW-1185">Reference proteome</keyword>
<dbReference type="EMBL" id="CP116766">
    <property type="protein sequence ID" value="WCL71853.1"/>
    <property type="molecule type" value="Genomic_DNA"/>
</dbReference>